<feature type="domain" description="ATP synthase F1 complex delta/epsilon subunit N-terminal" evidence="17">
    <location>
        <begin position="5"/>
        <end position="84"/>
    </location>
</feature>
<dbReference type="Proteomes" id="UP000254575">
    <property type="component" value="Unassembled WGS sequence"/>
</dbReference>
<dbReference type="NCBIfam" id="TIGR01216">
    <property type="entry name" value="ATP_synt_epsi"/>
    <property type="match status" value="1"/>
</dbReference>
<comment type="similarity">
    <text evidence="3 15 16">Belongs to the ATPase epsilon chain family.</text>
</comment>
<evidence type="ECO:0000259" key="17">
    <source>
        <dbReference type="Pfam" id="PF02823"/>
    </source>
</evidence>
<evidence type="ECO:0000256" key="6">
    <source>
        <dbReference type="ARBA" id="ARBA00022448"/>
    </source>
</evidence>
<evidence type="ECO:0000256" key="12">
    <source>
        <dbReference type="ARBA" id="ARBA00023310"/>
    </source>
</evidence>
<evidence type="ECO:0000256" key="16">
    <source>
        <dbReference type="RuleBase" id="RU003656"/>
    </source>
</evidence>
<dbReference type="InterPro" id="IPR020546">
    <property type="entry name" value="ATP_synth_F1_dsu/esu_N"/>
</dbReference>
<comment type="subunit">
    <text evidence="4 15 16">F-type ATPases have 2 components, CF(1) - the catalytic core - and CF(0) - the membrane proton channel. CF(1) has five subunits: alpha(3), beta(3), gamma(1), delta(1), epsilon(1). CF(0) has three main subunits: a, b and c.</text>
</comment>
<evidence type="ECO:0000256" key="8">
    <source>
        <dbReference type="ARBA" id="ARBA00022781"/>
    </source>
</evidence>
<evidence type="ECO:0000256" key="15">
    <source>
        <dbReference type="HAMAP-Rule" id="MF_00530"/>
    </source>
</evidence>
<dbReference type="PANTHER" id="PTHR13822">
    <property type="entry name" value="ATP SYNTHASE DELTA/EPSILON CHAIN"/>
    <property type="match status" value="1"/>
</dbReference>
<evidence type="ECO:0000256" key="7">
    <source>
        <dbReference type="ARBA" id="ARBA00022475"/>
    </source>
</evidence>
<dbReference type="Gene3D" id="2.60.15.10">
    <property type="entry name" value="F0F1 ATP synthase delta/epsilon subunit, N-terminal"/>
    <property type="match status" value="1"/>
</dbReference>
<evidence type="ECO:0000313" key="19">
    <source>
        <dbReference type="Proteomes" id="UP000254575"/>
    </source>
</evidence>
<organism evidence="18 19">
    <name type="scientific">Suttonella indologenes</name>
    <dbReference type="NCBI Taxonomy" id="13276"/>
    <lineage>
        <taxon>Bacteria</taxon>
        <taxon>Pseudomonadati</taxon>
        <taxon>Pseudomonadota</taxon>
        <taxon>Gammaproteobacteria</taxon>
        <taxon>Cardiobacteriales</taxon>
        <taxon>Cardiobacteriaceae</taxon>
        <taxon>Suttonella</taxon>
    </lineage>
</organism>
<name>A0A380MYN0_9GAMM</name>
<keyword evidence="6 15" id="KW-0813">Transport</keyword>
<keyword evidence="8 15" id="KW-0375">Hydrogen ion transport</keyword>
<evidence type="ECO:0000256" key="2">
    <source>
        <dbReference type="ARBA" id="ARBA00004202"/>
    </source>
</evidence>
<gene>
    <name evidence="15 18" type="primary">atpC</name>
    <name evidence="18" type="ORF">NCTC10717_01301</name>
</gene>
<dbReference type="GO" id="GO:0046933">
    <property type="term" value="F:proton-transporting ATP synthase activity, rotational mechanism"/>
    <property type="evidence" value="ECO:0007669"/>
    <property type="project" value="UniProtKB-UniRule"/>
</dbReference>
<evidence type="ECO:0000256" key="3">
    <source>
        <dbReference type="ARBA" id="ARBA00005712"/>
    </source>
</evidence>
<dbReference type="RefSeq" id="WP_115218526.1">
    <property type="nucleotide sequence ID" value="NZ_UHIA01000004.1"/>
</dbReference>
<evidence type="ECO:0000256" key="1">
    <source>
        <dbReference type="ARBA" id="ARBA00003543"/>
    </source>
</evidence>
<keyword evidence="9 15" id="KW-0406">Ion transport</keyword>
<keyword evidence="10 15" id="KW-0472">Membrane</keyword>
<dbReference type="FunFam" id="2.60.15.10:FF:000001">
    <property type="entry name" value="ATP synthase epsilon chain"/>
    <property type="match status" value="1"/>
</dbReference>
<evidence type="ECO:0000256" key="5">
    <source>
        <dbReference type="ARBA" id="ARBA00014480"/>
    </source>
</evidence>
<dbReference type="SUPFAM" id="SSF51344">
    <property type="entry name" value="Epsilon subunit of F1F0-ATP synthase N-terminal domain"/>
    <property type="match status" value="1"/>
</dbReference>
<dbReference type="InterPro" id="IPR036771">
    <property type="entry name" value="ATPsynth_dsu/esu_N"/>
</dbReference>
<dbReference type="EMBL" id="UHIA01000004">
    <property type="protein sequence ID" value="SUO97013.1"/>
    <property type="molecule type" value="Genomic_DNA"/>
</dbReference>
<keyword evidence="7 15" id="KW-1003">Cell membrane</keyword>
<evidence type="ECO:0000256" key="4">
    <source>
        <dbReference type="ARBA" id="ARBA00011648"/>
    </source>
</evidence>
<dbReference type="PANTHER" id="PTHR13822:SF10">
    <property type="entry name" value="ATP SYNTHASE EPSILON CHAIN, CHLOROPLASTIC"/>
    <property type="match status" value="1"/>
</dbReference>
<dbReference type="Pfam" id="PF02823">
    <property type="entry name" value="ATP-synt_DE_N"/>
    <property type="match status" value="1"/>
</dbReference>
<reference evidence="18 19" key="1">
    <citation type="submission" date="2018-06" db="EMBL/GenBank/DDBJ databases">
        <authorList>
            <consortium name="Pathogen Informatics"/>
            <person name="Doyle S."/>
        </authorList>
    </citation>
    <scope>NUCLEOTIDE SEQUENCE [LARGE SCALE GENOMIC DNA]</scope>
    <source>
        <strain evidence="18 19">NCTC10717</strain>
    </source>
</reference>
<comment type="function">
    <text evidence="1 15">Produces ATP from ADP in the presence of a proton gradient across the membrane.</text>
</comment>
<evidence type="ECO:0000256" key="13">
    <source>
        <dbReference type="ARBA" id="ARBA00030215"/>
    </source>
</evidence>
<dbReference type="InterPro" id="IPR001469">
    <property type="entry name" value="ATP_synth_F1_dsu/esu"/>
</dbReference>
<proteinExistence type="inferred from homology"/>
<protein>
    <recommendedName>
        <fullName evidence="5 15">ATP synthase epsilon chain</fullName>
    </recommendedName>
    <alternativeName>
        <fullName evidence="14 15">ATP synthase F1 sector epsilon subunit</fullName>
    </alternativeName>
    <alternativeName>
        <fullName evidence="13 15">F-ATPase epsilon subunit</fullName>
    </alternativeName>
</protein>
<dbReference type="SUPFAM" id="SSF46604">
    <property type="entry name" value="Epsilon subunit of F1F0-ATP synthase C-terminal domain"/>
    <property type="match status" value="1"/>
</dbReference>
<evidence type="ECO:0000256" key="14">
    <source>
        <dbReference type="ARBA" id="ARBA00031795"/>
    </source>
</evidence>
<evidence type="ECO:0000256" key="11">
    <source>
        <dbReference type="ARBA" id="ARBA00023196"/>
    </source>
</evidence>
<dbReference type="HAMAP" id="MF_00530">
    <property type="entry name" value="ATP_synth_epsil_bac"/>
    <property type="match status" value="1"/>
</dbReference>
<dbReference type="CDD" id="cd12152">
    <property type="entry name" value="F1-ATPase_delta"/>
    <property type="match status" value="1"/>
</dbReference>
<comment type="subcellular location">
    <subcellularLocation>
        <location evidence="2 15">Cell membrane</location>
        <topology evidence="2 15">Peripheral membrane protein</topology>
    </subcellularLocation>
</comment>
<keyword evidence="12 15" id="KW-0066">ATP synthesis</keyword>
<dbReference type="InterPro" id="IPR036794">
    <property type="entry name" value="ATP_F1_dsu/esu_C_sf"/>
</dbReference>
<evidence type="ECO:0000256" key="10">
    <source>
        <dbReference type="ARBA" id="ARBA00023136"/>
    </source>
</evidence>
<dbReference type="OrthoDB" id="9791445at2"/>
<dbReference type="AlphaFoldDB" id="A0A380MYN0"/>
<sequence>MANAFRVSVVSQDRSLYEGTVQQIAVTAASGELGILAGHTPLMASLKPGQVRLTLESGAEEVIYISGGFLEVQAQQTIILADSAERAAELDEAKVRAAKERAEARMHGLQADDEDGKHLHTELAQLTAQLSAIRRTRR</sequence>
<dbReference type="GO" id="GO:0005524">
    <property type="term" value="F:ATP binding"/>
    <property type="evidence" value="ECO:0007669"/>
    <property type="project" value="UniProtKB-UniRule"/>
</dbReference>
<accession>A0A380MYN0</accession>
<keyword evidence="11 15" id="KW-0139">CF(1)</keyword>
<keyword evidence="19" id="KW-1185">Reference proteome</keyword>
<dbReference type="NCBIfam" id="NF001847">
    <property type="entry name" value="PRK00571.1-4"/>
    <property type="match status" value="1"/>
</dbReference>
<evidence type="ECO:0000256" key="9">
    <source>
        <dbReference type="ARBA" id="ARBA00023065"/>
    </source>
</evidence>
<dbReference type="GO" id="GO:0005886">
    <property type="term" value="C:plasma membrane"/>
    <property type="evidence" value="ECO:0007669"/>
    <property type="project" value="UniProtKB-SubCell"/>
</dbReference>
<dbReference type="GO" id="GO:0045259">
    <property type="term" value="C:proton-transporting ATP synthase complex"/>
    <property type="evidence" value="ECO:0007669"/>
    <property type="project" value="UniProtKB-KW"/>
</dbReference>
<evidence type="ECO:0000313" key="18">
    <source>
        <dbReference type="EMBL" id="SUO97013.1"/>
    </source>
</evidence>